<name>A0A4R2P121_RHOAD</name>
<dbReference type="Proteomes" id="UP000295733">
    <property type="component" value="Unassembled WGS sequence"/>
</dbReference>
<keyword evidence="2" id="KW-1185">Reference proteome</keyword>
<sequence>MSGDRKKPFSFSGTFILLFGDGMDIAIGSPEDRAAAWFRENEAALSIEADYIRSRGVPGSHLTLNHPKPMHEFDVFP</sequence>
<reference evidence="1 2" key="1">
    <citation type="submission" date="2019-03" db="EMBL/GenBank/DDBJ databases">
        <title>Genomic Encyclopedia of Type Strains, Phase IV (KMG-IV): sequencing the most valuable type-strain genomes for metagenomic binning, comparative biology and taxonomic classification.</title>
        <authorList>
            <person name="Goeker M."/>
        </authorList>
    </citation>
    <scope>NUCLEOTIDE SEQUENCE [LARGE SCALE GENOMIC DNA]</scope>
    <source>
        <strain evidence="1 2">DSM 2781</strain>
    </source>
</reference>
<dbReference type="RefSeq" id="WP_132599134.1">
    <property type="nucleotide sequence ID" value="NZ_NRRP01000004.1"/>
</dbReference>
<proteinExistence type="predicted"/>
<evidence type="ECO:0000313" key="1">
    <source>
        <dbReference type="EMBL" id="TCP27614.1"/>
    </source>
</evidence>
<evidence type="ECO:0000313" key="2">
    <source>
        <dbReference type="Proteomes" id="UP000295733"/>
    </source>
</evidence>
<protein>
    <submittedName>
        <fullName evidence="1">Uncharacterized protein</fullName>
    </submittedName>
</protein>
<accession>A0A4R2P121</accession>
<dbReference type="OrthoDB" id="7868251at2"/>
<comment type="caution">
    <text evidence="1">The sequence shown here is derived from an EMBL/GenBank/DDBJ whole genome shotgun (WGS) entry which is preliminary data.</text>
</comment>
<dbReference type="AlphaFoldDB" id="A0A4R2P121"/>
<organism evidence="1 2">
    <name type="scientific">Rhodovulum adriaticum</name>
    <name type="common">Rhodopseudomonas adriatica</name>
    <dbReference type="NCBI Taxonomy" id="35804"/>
    <lineage>
        <taxon>Bacteria</taxon>
        <taxon>Pseudomonadati</taxon>
        <taxon>Pseudomonadota</taxon>
        <taxon>Alphaproteobacteria</taxon>
        <taxon>Rhodobacterales</taxon>
        <taxon>Paracoccaceae</taxon>
        <taxon>Rhodovulum</taxon>
    </lineage>
</organism>
<gene>
    <name evidence="1" type="ORF">EV656_101523</name>
</gene>
<dbReference type="EMBL" id="SLXL01000001">
    <property type="protein sequence ID" value="TCP27614.1"/>
    <property type="molecule type" value="Genomic_DNA"/>
</dbReference>